<dbReference type="Proteomes" id="UP001231649">
    <property type="component" value="Chromosome 3"/>
</dbReference>
<protein>
    <submittedName>
        <fullName evidence="1">Uncharacterized protein</fullName>
    </submittedName>
</protein>
<proteinExistence type="predicted"/>
<comment type="caution">
    <text evidence="1">The sequence shown here is derived from an EMBL/GenBank/DDBJ whole genome shotgun (WGS) entry which is preliminary data.</text>
</comment>
<evidence type="ECO:0000313" key="1">
    <source>
        <dbReference type="EMBL" id="KAJ8719796.1"/>
    </source>
</evidence>
<dbReference type="EMBL" id="CM056779">
    <property type="protein sequence ID" value="KAJ8719796.1"/>
    <property type="molecule type" value="Genomic_DNA"/>
</dbReference>
<sequence>MPQSKKKRAKIRKAKRLEKRSWAALFDKPVPVLKTIPLIRSSSYLVARPPEPEQVNLFNDSPPHIPSINTEVSSTNSTAETNTNTESNSPASTEQENSEEMKKKKNKNNYARRVQAALDRMQLAGKIDTQGAAQGADQTSIQGTSQISMQAAPQTSGQLSAQTSEQVTAQTATSASAPTPPATEPVVQPIQMAPNVYILPPNYKMPEQSRPFTNQQKKKWLKFQKKIENRKNIKAIKLMAQSGGAKPPETTPEETQVPETSQDGSPSVVGQTSDSPSSVSTDGSNQGPTAPIFPKTNITLKTKKSLQQDVLKQRINWIKPTESEPGTSATASQVSPQTTEVPKATSSVKPLPGSTIPILENRTVEPTPRSSAGSFFKKAAPSQPQPSVPRVPNHHVGDPFALTYKYPKGIPRSFLLQQEKSLEPTGSPITADSPIWPSNPMMNTGYPDTIILGPQTPNTMTASTSPILVQTDDPIDVQQPYSPSDIYSEQASLELPEGDAELTEQNQPGQKRLSAFQRLGPVTQPKKPKITINLNLTKDQPVREVVNETDDDPEKYTPVHLRKDMLTSTDETVMRFLPAWPWRKNVAVRRSATARTSRSVMILEQEKMEEAYEKENIYIQISVKGYPSTWTKERVLDAVLESVKGYSLIPCFAEFTQHECKFLVLRSRSALIVLHKTGFYIHKDGVELTITISLPVLNDKLDFIPRIVLRKRIIMSFMDRKVNLSAFTMQDDISHFIYFPLNRVVNQRDCIHLQTSIDWNRLVDLDLSHNRLTTLSGFDLINVTPNLKHLNLSHNCLEKITVLLNDRLLPLKTIHLEGNPLCHDYIDPEHYVKVIRMLFPAVVEIDGVPVHRKGELPAHKQNYCPEDAQEVTEKFLEIFFPLLDSGSEHRSLLQEMYEEDAMLTVTYCYKLRYSQIYRNYRNLFLYARFLDEGETDTVVGAMAITKLLNRWPQTEHDPLTFSVDTLYHTETTTILRVSGILKLTSESLAEDEHLLSFTRTVVLHSEDGAEYKIQNEMVYWSEPPPAAARLAFRVNTVPQKNSNLKIEATTDEDLRDKYLKIFMKMTTMDKKICERCLEVNDWNFKLALEHFTKLLKLNNLDSLTQEVQVAT</sequence>
<accession>A0ACC2QPX9</accession>
<keyword evidence="2" id="KW-1185">Reference proteome</keyword>
<name>A0ACC2QPX9_9NEOP</name>
<reference evidence="1" key="1">
    <citation type="submission" date="2023-03" db="EMBL/GenBank/DDBJ databases">
        <title>Chromosome-level genomes of two armyworms, Mythimna separata and Mythimna loreyi, provide insights into the biosynthesis and reception of sex pheromones.</title>
        <authorList>
            <person name="Zhao H."/>
        </authorList>
    </citation>
    <scope>NUCLEOTIDE SEQUENCE</scope>
    <source>
        <strain evidence="1">BeijingLab</strain>
    </source>
</reference>
<evidence type="ECO:0000313" key="2">
    <source>
        <dbReference type="Proteomes" id="UP001231649"/>
    </source>
</evidence>
<organism evidence="1 2">
    <name type="scientific">Mythimna loreyi</name>
    <dbReference type="NCBI Taxonomy" id="667449"/>
    <lineage>
        <taxon>Eukaryota</taxon>
        <taxon>Metazoa</taxon>
        <taxon>Ecdysozoa</taxon>
        <taxon>Arthropoda</taxon>
        <taxon>Hexapoda</taxon>
        <taxon>Insecta</taxon>
        <taxon>Pterygota</taxon>
        <taxon>Neoptera</taxon>
        <taxon>Endopterygota</taxon>
        <taxon>Lepidoptera</taxon>
        <taxon>Glossata</taxon>
        <taxon>Ditrysia</taxon>
        <taxon>Noctuoidea</taxon>
        <taxon>Noctuidae</taxon>
        <taxon>Noctuinae</taxon>
        <taxon>Hadenini</taxon>
        <taxon>Mythimna</taxon>
    </lineage>
</organism>
<gene>
    <name evidence="1" type="ORF">PYW08_011971</name>
</gene>